<comment type="caution">
    <text evidence="2">The sequence shown here is derived from an EMBL/GenBank/DDBJ whole genome shotgun (WGS) entry which is preliminary data.</text>
</comment>
<reference evidence="2 3" key="1">
    <citation type="journal article" date="2016" name="MBio">
        <title>Lateral Gene Transfer in a Heavy Metal-Contaminated-Groundwater Microbial Community.</title>
        <authorList>
            <person name="Hemme C.L."/>
            <person name="Green S.J."/>
            <person name="Rishishwar L."/>
            <person name="Prakash O."/>
            <person name="Pettenato A."/>
            <person name="Chakraborty R."/>
            <person name="Deutschbauer A.M."/>
            <person name="Van Nostrand J.D."/>
            <person name="Wu L."/>
            <person name="He Z."/>
            <person name="Jordan I.K."/>
            <person name="Hazen T.C."/>
            <person name="Arkin A.P."/>
            <person name="Kostka J.E."/>
            <person name="Zhou J."/>
        </authorList>
    </citation>
    <scope>NUCLEOTIDE SEQUENCE [LARGE SCALE GENOMIC DNA]</scope>
    <source>
        <strain evidence="2 3">FW104-T7</strain>
    </source>
</reference>
<dbReference type="SUPFAM" id="SSF47598">
    <property type="entry name" value="Ribbon-helix-helix"/>
    <property type="match status" value="1"/>
</dbReference>
<dbReference type="GO" id="GO:0006355">
    <property type="term" value="P:regulation of DNA-templated transcription"/>
    <property type="evidence" value="ECO:0007669"/>
    <property type="project" value="InterPro"/>
</dbReference>
<organism evidence="2 3">
    <name type="scientific">Rhodanobacter thiooxydans</name>
    <dbReference type="NCBI Taxonomy" id="416169"/>
    <lineage>
        <taxon>Bacteria</taxon>
        <taxon>Pseudomonadati</taxon>
        <taxon>Pseudomonadota</taxon>
        <taxon>Gammaproteobacteria</taxon>
        <taxon>Lysobacterales</taxon>
        <taxon>Rhodanobacteraceae</taxon>
        <taxon>Rhodanobacter</taxon>
    </lineage>
</organism>
<dbReference type="InterPro" id="IPR010985">
    <property type="entry name" value="Ribbon_hlx_hlx"/>
</dbReference>
<sequence length="134" mass="14943">MTGSARVAPKIAIATDSTADLHERINEAAKVSGRSMNAEIVQRLEASFPPDIESEMLRQRMAELANLQRSLQDIHTRLDAERTRLQRADPGSAEYRSVGERISVFQIRMETLTTLAASVQEDVERLIKARPVAN</sequence>
<dbReference type="Pfam" id="PF03869">
    <property type="entry name" value="Arc"/>
    <property type="match status" value="1"/>
</dbReference>
<evidence type="ECO:0000313" key="3">
    <source>
        <dbReference type="Proteomes" id="UP000076131"/>
    </source>
</evidence>
<dbReference type="GO" id="GO:0003677">
    <property type="term" value="F:DNA binding"/>
    <property type="evidence" value="ECO:0007669"/>
    <property type="project" value="InterPro"/>
</dbReference>
<proteinExistence type="predicted"/>
<evidence type="ECO:0000259" key="1">
    <source>
        <dbReference type="Pfam" id="PF03869"/>
    </source>
</evidence>
<dbReference type="STRING" id="416169.RHOFW104T7_10675"/>
<name>A0A154QID2_9GAMM</name>
<feature type="domain" description="Arc-like DNA binding" evidence="1">
    <location>
        <begin position="21"/>
        <end position="48"/>
    </location>
</feature>
<protein>
    <recommendedName>
        <fullName evidence="1">Arc-like DNA binding domain-containing protein</fullName>
    </recommendedName>
</protein>
<dbReference type="Gene3D" id="1.10.1220.10">
    <property type="entry name" value="Met repressor-like"/>
    <property type="match status" value="1"/>
</dbReference>
<dbReference type="InterPro" id="IPR005569">
    <property type="entry name" value="Arc_DNA-bd_dom"/>
</dbReference>
<dbReference type="AlphaFoldDB" id="A0A154QID2"/>
<accession>A0A154QID2</accession>
<keyword evidence="3" id="KW-1185">Reference proteome</keyword>
<dbReference type="InterPro" id="IPR013321">
    <property type="entry name" value="Arc_rbn_hlx_hlx"/>
</dbReference>
<dbReference type="EMBL" id="LVJS01000034">
    <property type="protein sequence ID" value="KZC24063.1"/>
    <property type="molecule type" value="Genomic_DNA"/>
</dbReference>
<evidence type="ECO:0000313" key="2">
    <source>
        <dbReference type="EMBL" id="KZC24063.1"/>
    </source>
</evidence>
<dbReference type="Proteomes" id="UP000076131">
    <property type="component" value="Unassembled WGS sequence"/>
</dbReference>
<gene>
    <name evidence="2" type="ORF">RHOFW104T7_10675</name>
</gene>